<keyword evidence="3" id="KW-0614">Plasmid</keyword>
<dbReference type="InterPro" id="IPR056367">
    <property type="entry name" value="ASKHA_NBD_ParM_R1-like"/>
</dbReference>
<evidence type="ECO:0000259" key="2">
    <source>
        <dbReference type="Pfam" id="PF21523"/>
    </source>
</evidence>
<dbReference type="InterPro" id="IPR009440">
    <property type="entry name" value="ParM/StbA_N"/>
</dbReference>
<feature type="domain" description="Plasmid segregation protein ParM C-terminal" evidence="2">
    <location>
        <begin position="166"/>
        <end position="318"/>
    </location>
</feature>
<protein>
    <submittedName>
        <fullName evidence="3">Stable plasmid inheritance protein StbA</fullName>
    </submittedName>
</protein>
<geneLocation type="plasmid" evidence="3">
    <name>pEA68</name>
</geneLocation>
<gene>
    <name evidence="3" type="primary">stbA</name>
    <name evidence="3" type="ORF">EAMY692_p10019</name>
</gene>
<evidence type="ECO:0000313" key="3">
    <source>
        <dbReference type="EMBL" id="CDM08066.1"/>
    </source>
</evidence>
<feature type="domain" description="Plasmid segregation protein ParM/StbA N-terminal" evidence="1">
    <location>
        <begin position="3"/>
        <end position="158"/>
    </location>
</feature>
<accession>A0A0P0ZI26</accession>
<organism evidence="3">
    <name type="scientific">Erwinia amylovora</name>
    <name type="common">Fire blight bacteria</name>
    <dbReference type="NCBI Taxonomy" id="552"/>
    <lineage>
        <taxon>Bacteria</taxon>
        <taxon>Pseudomonadati</taxon>
        <taxon>Pseudomonadota</taxon>
        <taxon>Gammaproteobacteria</taxon>
        <taxon>Enterobacterales</taxon>
        <taxon>Erwiniaceae</taxon>
        <taxon>Erwinia</taxon>
    </lineage>
</organism>
<dbReference type="Gene3D" id="3.30.420.40">
    <property type="match status" value="2"/>
</dbReference>
<dbReference type="CDD" id="cd24022">
    <property type="entry name" value="ASKHA_NBD_ParM_R1-like"/>
    <property type="match status" value="1"/>
</dbReference>
<dbReference type="RefSeq" id="WP_160174219.1">
    <property type="nucleotide sequence ID" value="NZ_HG813238.1"/>
</dbReference>
<evidence type="ECO:0000259" key="1">
    <source>
        <dbReference type="Pfam" id="PF06406"/>
    </source>
</evidence>
<reference evidence="3" key="1">
    <citation type="submission" date="2013-11" db="EMBL/GenBank/DDBJ databases">
        <title>The novel cryptic plasmid pEA68 of Erwinia amylovora strain 692 and definition of a novel family of plasmids.</title>
        <authorList>
            <person name="Ismail E."/>
            <person name="Blom J."/>
            <person name="Bultreys A."/>
            <person name="Ivanovic M."/>
            <person name="Obradovic A."/>
            <person name="Van Doorn J."/>
            <person name="Bergsma-Vlami M."/>
            <person name="Maes M."/>
            <person name="Willems A."/>
            <person name="Stockwell V."/>
            <person name="Smits T.H.M."/>
            <person name="Pulawska J."/>
        </authorList>
    </citation>
    <scope>NUCLEOTIDE SEQUENCE [LARGE SCALE GENOMIC DNA]</scope>
    <source>
        <strain evidence="3">692</strain>
        <plasmid evidence="3">pEA68</plasmid>
    </source>
</reference>
<dbReference type="AlphaFoldDB" id="A0A0P0ZI26"/>
<proteinExistence type="predicted"/>
<dbReference type="EMBL" id="HG813238">
    <property type="protein sequence ID" value="CDM08066.1"/>
    <property type="molecule type" value="Genomic_DNA"/>
</dbReference>
<dbReference type="SUPFAM" id="SSF53067">
    <property type="entry name" value="Actin-like ATPase domain"/>
    <property type="match status" value="2"/>
</dbReference>
<sequence length="325" mass="35099">MRHISCDDGSTNVKLAWFEEQSLKSTVSPNSFRAGWKVDGMGIGKAFNYQLGGMKYTSDPVSHEAISTTNVEYQYGDMNLLAVHHALLNSGLPPQEVSLTVTLPVSEYYDGDCQKNDANIRRKKENLLRPLTLNKGKTFTIAAVSVMPESLPAVFSKLAMLKPGPLETSLVIDLGGTTLDAGVLVGQFEDVSAIHGNPGLGVSMVTRAAMSALRAAGSETSPFVADTVVRQRHDASFLSQVINDAEQVDSVVKAIESEICSLGARVVSDLARWRNVNRVFLVGGGAELIEPAIRQAWGLAPERIIVIDGPQTALAREIALFKFKE</sequence>
<dbReference type="InterPro" id="IPR043129">
    <property type="entry name" value="ATPase_NBD"/>
</dbReference>
<name>A0A0P0ZI26_ERWAM</name>
<dbReference type="Pfam" id="PF06406">
    <property type="entry name" value="StbA_N"/>
    <property type="match status" value="1"/>
</dbReference>
<dbReference type="InterPro" id="IPR048345">
    <property type="entry name" value="ParM_C"/>
</dbReference>
<dbReference type="Pfam" id="PF21523">
    <property type="entry name" value="ParM_N"/>
    <property type="match status" value="1"/>
</dbReference>